<sequence>MSVDDPGDGNAAQTPHLRGLRERKKERTRRTIRSEAFRLFREQGYSETTVEQIAEAAEVSPSTFFRYFPTKEQVVLTDDLDPVIIEAIRNEPRGVPPLSAFANAMHTVFASLTAEELAFEQEREALLFHVPDLRAAVAVQVERSVDLVSEMLAEHVGACKDDFEVRVTAGAVAGAVLAISKMVPMNAENFGRAMRFLEAGLPLRAAD</sequence>
<dbReference type="PANTHER" id="PTHR30055">
    <property type="entry name" value="HTH-TYPE TRANSCRIPTIONAL REGULATOR RUTR"/>
    <property type="match status" value="1"/>
</dbReference>
<dbReference type="Pfam" id="PF00440">
    <property type="entry name" value="TetR_N"/>
    <property type="match status" value="1"/>
</dbReference>
<dbReference type="EMBL" id="JADMLG010000005">
    <property type="protein sequence ID" value="MBH0777472.1"/>
    <property type="molecule type" value="Genomic_DNA"/>
</dbReference>
<keyword evidence="2 4" id="KW-0238">DNA-binding</keyword>
<dbReference type="PANTHER" id="PTHR30055:SF234">
    <property type="entry name" value="HTH-TYPE TRANSCRIPTIONAL REGULATOR BETI"/>
    <property type="match status" value="1"/>
</dbReference>
<dbReference type="InterPro" id="IPR050109">
    <property type="entry name" value="HTH-type_TetR-like_transc_reg"/>
</dbReference>
<dbReference type="InterPro" id="IPR009057">
    <property type="entry name" value="Homeodomain-like_sf"/>
</dbReference>
<evidence type="ECO:0000256" key="3">
    <source>
        <dbReference type="ARBA" id="ARBA00023163"/>
    </source>
</evidence>
<evidence type="ECO:0000256" key="5">
    <source>
        <dbReference type="SAM" id="MobiDB-lite"/>
    </source>
</evidence>
<feature type="domain" description="HTH tetR-type" evidence="6">
    <location>
        <begin position="26"/>
        <end position="86"/>
    </location>
</feature>
<gene>
    <name evidence="7" type="ORF">IT779_14415</name>
</gene>
<keyword evidence="8" id="KW-1185">Reference proteome</keyword>
<evidence type="ECO:0000256" key="1">
    <source>
        <dbReference type="ARBA" id="ARBA00023015"/>
    </source>
</evidence>
<evidence type="ECO:0000259" key="6">
    <source>
        <dbReference type="PROSITE" id="PS50977"/>
    </source>
</evidence>
<feature type="DNA-binding region" description="H-T-H motif" evidence="4">
    <location>
        <begin position="49"/>
        <end position="68"/>
    </location>
</feature>
<dbReference type="Pfam" id="PF17754">
    <property type="entry name" value="TetR_C_14"/>
    <property type="match status" value="1"/>
</dbReference>
<feature type="region of interest" description="Disordered" evidence="5">
    <location>
        <begin position="1"/>
        <end position="29"/>
    </location>
</feature>
<dbReference type="RefSeq" id="WP_196149816.1">
    <property type="nucleotide sequence ID" value="NZ_JADMLG010000005.1"/>
</dbReference>
<reference evidence="7" key="1">
    <citation type="submission" date="2020-11" db="EMBL/GenBank/DDBJ databases">
        <title>Nocardia NEAU-351.nov., a novel actinomycete isolated from the cow dung.</title>
        <authorList>
            <person name="Zhang X."/>
        </authorList>
    </citation>
    <scope>NUCLEOTIDE SEQUENCE</scope>
    <source>
        <strain evidence="7">NEAU-351</strain>
    </source>
</reference>
<dbReference type="InterPro" id="IPR001647">
    <property type="entry name" value="HTH_TetR"/>
</dbReference>
<dbReference type="GO" id="GO:0000976">
    <property type="term" value="F:transcription cis-regulatory region binding"/>
    <property type="evidence" value="ECO:0007669"/>
    <property type="project" value="TreeGrafter"/>
</dbReference>
<dbReference type="Gene3D" id="1.10.10.60">
    <property type="entry name" value="Homeodomain-like"/>
    <property type="match status" value="1"/>
</dbReference>
<evidence type="ECO:0000313" key="8">
    <source>
        <dbReference type="Proteomes" id="UP000655751"/>
    </source>
</evidence>
<keyword evidence="1" id="KW-0805">Transcription regulation</keyword>
<evidence type="ECO:0000256" key="2">
    <source>
        <dbReference type="ARBA" id="ARBA00023125"/>
    </source>
</evidence>
<keyword evidence="3" id="KW-0804">Transcription</keyword>
<evidence type="ECO:0000256" key="4">
    <source>
        <dbReference type="PROSITE-ProRule" id="PRU00335"/>
    </source>
</evidence>
<dbReference type="Proteomes" id="UP000655751">
    <property type="component" value="Unassembled WGS sequence"/>
</dbReference>
<dbReference type="InterPro" id="IPR041347">
    <property type="entry name" value="MftR_C"/>
</dbReference>
<dbReference type="AlphaFoldDB" id="A0A931N378"/>
<dbReference type="PRINTS" id="PR00455">
    <property type="entry name" value="HTHTETR"/>
</dbReference>
<dbReference type="SUPFAM" id="SSF46689">
    <property type="entry name" value="Homeodomain-like"/>
    <property type="match status" value="1"/>
</dbReference>
<dbReference type="PROSITE" id="PS50977">
    <property type="entry name" value="HTH_TETR_2"/>
    <property type="match status" value="1"/>
</dbReference>
<dbReference type="Gene3D" id="1.10.357.10">
    <property type="entry name" value="Tetracycline Repressor, domain 2"/>
    <property type="match status" value="1"/>
</dbReference>
<accession>A0A931N378</accession>
<evidence type="ECO:0000313" key="7">
    <source>
        <dbReference type="EMBL" id="MBH0777472.1"/>
    </source>
</evidence>
<proteinExistence type="predicted"/>
<comment type="caution">
    <text evidence="7">The sequence shown here is derived from an EMBL/GenBank/DDBJ whole genome shotgun (WGS) entry which is preliminary data.</text>
</comment>
<dbReference type="GO" id="GO:0003700">
    <property type="term" value="F:DNA-binding transcription factor activity"/>
    <property type="evidence" value="ECO:0007669"/>
    <property type="project" value="TreeGrafter"/>
</dbReference>
<protein>
    <submittedName>
        <fullName evidence="7">TetR family transcriptional regulator</fullName>
    </submittedName>
</protein>
<organism evidence="7 8">
    <name type="scientific">Nocardia bovistercoris</name>
    <dbReference type="NCBI Taxonomy" id="2785916"/>
    <lineage>
        <taxon>Bacteria</taxon>
        <taxon>Bacillati</taxon>
        <taxon>Actinomycetota</taxon>
        <taxon>Actinomycetes</taxon>
        <taxon>Mycobacteriales</taxon>
        <taxon>Nocardiaceae</taxon>
        <taxon>Nocardia</taxon>
    </lineage>
</organism>
<name>A0A931N378_9NOCA</name>